<evidence type="ECO:0000256" key="1">
    <source>
        <dbReference type="SAM" id="MobiDB-lite"/>
    </source>
</evidence>
<evidence type="ECO:0000313" key="4">
    <source>
        <dbReference type="Proteomes" id="UP000008810"/>
    </source>
</evidence>
<dbReference type="EMBL" id="CM000880">
    <property type="protein sequence ID" value="KQK21367.1"/>
    <property type="molecule type" value="Genomic_DNA"/>
</dbReference>
<dbReference type="EnsemblPlants" id="KQK21367">
    <property type="protein sequence ID" value="KQK21367"/>
    <property type="gene ID" value="BRADI_1g60392v3"/>
</dbReference>
<keyword evidence="4" id="KW-1185">Reference proteome</keyword>
<reference evidence="3" key="3">
    <citation type="submission" date="2018-08" db="UniProtKB">
        <authorList>
            <consortium name="EnsemblPlants"/>
        </authorList>
    </citation>
    <scope>IDENTIFICATION</scope>
    <source>
        <strain evidence="3">cv. Bd21</strain>
    </source>
</reference>
<evidence type="ECO:0000313" key="3">
    <source>
        <dbReference type="EnsemblPlants" id="KQK21367"/>
    </source>
</evidence>
<dbReference type="Gramene" id="KQK21367">
    <property type="protein sequence ID" value="KQK21367"/>
    <property type="gene ID" value="BRADI_1g60392v3"/>
</dbReference>
<name>A0A0Q3HES2_BRADI</name>
<dbReference type="AlphaFoldDB" id="A0A0Q3HES2"/>
<dbReference type="InParanoid" id="A0A0Q3HES2"/>
<protein>
    <submittedName>
        <fullName evidence="2 3">Uncharacterized protein</fullName>
    </submittedName>
</protein>
<evidence type="ECO:0000313" key="2">
    <source>
        <dbReference type="EMBL" id="KQK21367.1"/>
    </source>
</evidence>
<feature type="compositionally biased region" description="Pro residues" evidence="1">
    <location>
        <begin position="28"/>
        <end position="45"/>
    </location>
</feature>
<accession>A0A0Q3HES2</accession>
<dbReference type="Proteomes" id="UP000008810">
    <property type="component" value="Chromosome 1"/>
</dbReference>
<proteinExistence type="predicted"/>
<reference evidence="2" key="2">
    <citation type="submission" date="2017-06" db="EMBL/GenBank/DDBJ databases">
        <title>WGS assembly of Brachypodium distachyon.</title>
        <authorList>
            <consortium name="The International Brachypodium Initiative"/>
            <person name="Lucas S."/>
            <person name="Harmon-Smith M."/>
            <person name="Lail K."/>
            <person name="Tice H."/>
            <person name="Grimwood J."/>
            <person name="Bruce D."/>
            <person name="Barry K."/>
            <person name="Shu S."/>
            <person name="Lindquist E."/>
            <person name="Wang M."/>
            <person name="Pitluck S."/>
            <person name="Vogel J.P."/>
            <person name="Garvin D.F."/>
            <person name="Mockler T.C."/>
            <person name="Schmutz J."/>
            <person name="Rokhsar D."/>
            <person name="Bevan M.W."/>
        </authorList>
    </citation>
    <scope>NUCLEOTIDE SEQUENCE</scope>
    <source>
        <strain evidence="2">Bd21</strain>
    </source>
</reference>
<reference evidence="2 3" key="1">
    <citation type="journal article" date="2010" name="Nature">
        <title>Genome sequencing and analysis of the model grass Brachypodium distachyon.</title>
        <authorList>
            <consortium name="International Brachypodium Initiative"/>
        </authorList>
    </citation>
    <scope>NUCLEOTIDE SEQUENCE [LARGE SCALE GENOMIC DNA]</scope>
    <source>
        <strain evidence="2 3">Bd21</strain>
    </source>
</reference>
<gene>
    <name evidence="2" type="ORF">BRADI_1g60392v3</name>
</gene>
<sequence length="92" mass="10597">MTTASPSPLLQRCSRRTSRRCSTSPIPKTRPPPPPPPPSCPPPSLPREVSVYEKLHRWYHHPDLTDEGGVRRLKMHESWFDDTGCYIWCLAF</sequence>
<feature type="region of interest" description="Disordered" evidence="1">
    <location>
        <begin position="1"/>
        <end position="46"/>
    </location>
</feature>
<organism evidence="2">
    <name type="scientific">Brachypodium distachyon</name>
    <name type="common">Purple false brome</name>
    <name type="synonym">Trachynia distachya</name>
    <dbReference type="NCBI Taxonomy" id="15368"/>
    <lineage>
        <taxon>Eukaryota</taxon>
        <taxon>Viridiplantae</taxon>
        <taxon>Streptophyta</taxon>
        <taxon>Embryophyta</taxon>
        <taxon>Tracheophyta</taxon>
        <taxon>Spermatophyta</taxon>
        <taxon>Magnoliopsida</taxon>
        <taxon>Liliopsida</taxon>
        <taxon>Poales</taxon>
        <taxon>Poaceae</taxon>
        <taxon>BOP clade</taxon>
        <taxon>Pooideae</taxon>
        <taxon>Stipodae</taxon>
        <taxon>Brachypodieae</taxon>
        <taxon>Brachypodium</taxon>
    </lineage>
</organism>